<dbReference type="GO" id="GO:0016887">
    <property type="term" value="F:ATP hydrolysis activity"/>
    <property type="evidence" value="ECO:0007669"/>
    <property type="project" value="RHEA"/>
</dbReference>
<dbReference type="Gene3D" id="1.10.860.10">
    <property type="entry name" value="DNAb Helicase, Chain A"/>
    <property type="match status" value="1"/>
</dbReference>
<comment type="function">
    <text evidence="12">The main replicative DNA helicase, it participates in initiation and elongation during chromosome replication. Travels ahead of the DNA replisome, separating dsDNA into templates for DNA synthesis. A processive ATP-dependent 5'-3' DNA helicase it has DNA-dependent ATPase activity.</text>
</comment>
<dbReference type="Gene3D" id="3.40.50.300">
    <property type="entry name" value="P-loop containing nucleotide triphosphate hydrolases"/>
    <property type="match status" value="1"/>
</dbReference>
<dbReference type="Pfam" id="PF03796">
    <property type="entry name" value="DnaB_C"/>
    <property type="match status" value="1"/>
</dbReference>
<dbReference type="PROSITE" id="PS51199">
    <property type="entry name" value="SF4_HELICASE"/>
    <property type="match status" value="1"/>
</dbReference>
<evidence type="ECO:0000313" key="16">
    <source>
        <dbReference type="Proteomes" id="UP000177953"/>
    </source>
</evidence>
<feature type="compositionally biased region" description="Polar residues" evidence="13">
    <location>
        <begin position="476"/>
        <end position="488"/>
    </location>
</feature>
<keyword evidence="4 12" id="KW-0547">Nucleotide-binding</keyword>
<dbReference type="GO" id="GO:0006269">
    <property type="term" value="P:DNA replication, synthesis of primer"/>
    <property type="evidence" value="ECO:0007669"/>
    <property type="project" value="UniProtKB-UniRule"/>
</dbReference>
<comment type="similarity">
    <text evidence="1 12">Belongs to the helicase family. DnaB subfamily.</text>
</comment>
<keyword evidence="2 12" id="KW-0639">Primosome</keyword>
<protein>
    <recommendedName>
        <fullName evidence="11 12">Replicative DNA helicase</fullName>
        <ecNumber evidence="11 12">5.6.2.3</ecNumber>
    </recommendedName>
</protein>
<organism evidence="15 16">
    <name type="scientific">Candidatus Magasanikbacteria bacterium RIFCSPHIGHO2_01_FULL_47_8</name>
    <dbReference type="NCBI Taxonomy" id="1798673"/>
    <lineage>
        <taxon>Bacteria</taxon>
        <taxon>Candidatus Magasanikiibacteriota</taxon>
    </lineage>
</organism>
<dbReference type="GO" id="GO:1990077">
    <property type="term" value="C:primosome complex"/>
    <property type="evidence" value="ECO:0007669"/>
    <property type="project" value="UniProtKB-UniRule"/>
</dbReference>
<evidence type="ECO:0000259" key="14">
    <source>
        <dbReference type="PROSITE" id="PS51199"/>
    </source>
</evidence>
<dbReference type="InterPro" id="IPR016136">
    <property type="entry name" value="DNA_helicase_N/primase_C"/>
</dbReference>
<evidence type="ECO:0000256" key="11">
    <source>
        <dbReference type="NCBIfam" id="TIGR00665"/>
    </source>
</evidence>
<dbReference type="GO" id="GO:0003677">
    <property type="term" value="F:DNA binding"/>
    <property type="evidence" value="ECO:0007669"/>
    <property type="project" value="UniProtKB-UniRule"/>
</dbReference>
<sequence length="488" mass="54140">MSDEIEKIPPQSLDAEMSFLGSLLIDKEAMLKVGDIVRVEDFYKDAHAKIFEAILELYSKNEPIDLLTMGNRLEEKNQVEGIGGRGYLAALTNAVPTSSNVVHYANIIHRKATRRRLLGSAQEISRLAYQEETDDIEHILDQAQQQLFGVSQIYFKQTFTPIRGVLADAFDRIDELHKNKGQLRGLPTGFKALDNLLAGLQKSDLVILAARPSVGKTSLALDMVRNIATKRKVPVGLFSLEMSKEQLVDRMLCSEANVDLWKMRTGRLSDRPEDDDFPRIGHAIGVLSESPIFIDDSPNINIMQIRTKARRLQAEHGLGLIVIDYLQLMDSGSNGNSDNRVQEVAEITRGLKGIARELNIPVLAMSQLSRVVEQSKPAIPKLSHLRESGSIEQDADVVLFIYRKSADRNYRPEDIPPDEKGVAEIHIAKHRNGPTGMVKVAFNEQMASFRNLETNFSESGSAGGGSDSGALKPKSAFTNQPSNNIPQF</sequence>
<dbReference type="SUPFAM" id="SSF48024">
    <property type="entry name" value="N-terminal domain of DnaB helicase"/>
    <property type="match status" value="1"/>
</dbReference>
<keyword evidence="6 12" id="KW-0347">Helicase</keyword>
<proteinExistence type="inferred from homology"/>
<dbReference type="InterPro" id="IPR036185">
    <property type="entry name" value="DNA_heli_DnaB-like_N_sf"/>
</dbReference>
<comment type="catalytic activity">
    <reaction evidence="10 12">
        <text>ATP + H2O = ADP + phosphate + H(+)</text>
        <dbReference type="Rhea" id="RHEA:13065"/>
        <dbReference type="ChEBI" id="CHEBI:15377"/>
        <dbReference type="ChEBI" id="CHEBI:15378"/>
        <dbReference type="ChEBI" id="CHEBI:30616"/>
        <dbReference type="ChEBI" id="CHEBI:43474"/>
        <dbReference type="ChEBI" id="CHEBI:456216"/>
        <dbReference type="EC" id="5.6.2.3"/>
    </reaction>
</comment>
<name>A0A1F6MG43_9BACT</name>
<dbReference type="FunFam" id="1.10.860.10:FF:000001">
    <property type="entry name" value="Replicative DNA helicase"/>
    <property type="match status" value="1"/>
</dbReference>
<evidence type="ECO:0000256" key="3">
    <source>
        <dbReference type="ARBA" id="ARBA00022705"/>
    </source>
</evidence>
<keyword evidence="8 12" id="KW-0238">DNA-binding</keyword>
<dbReference type="GO" id="GO:0005829">
    <property type="term" value="C:cytosol"/>
    <property type="evidence" value="ECO:0007669"/>
    <property type="project" value="TreeGrafter"/>
</dbReference>
<dbReference type="InterPro" id="IPR007692">
    <property type="entry name" value="DNA_helicase_DnaB"/>
</dbReference>
<dbReference type="NCBIfam" id="TIGR00665">
    <property type="entry name" value="DnaB"/>
    <property type="match status" value="1"/>
</dbReference>
<dbReference type="GO" id="GO:0043139">
    <property type="term" value="F:5'-3' DNA helicase activity"/>
    <property type="evidence" value="ECO:0007669"/>
    <property type="project" value="UniProtKB-EC"/>
</dbReference>
<evidence type="ECO:0000256" key="1">
    <source>
        <dbReference type="ARBA" id="ARBA00008428"/>
    </source>
</evidence>
<dbReference type="AlphaFoldDB" id="A0A1F6MG43"/>
<evidence type="ECO:0000256" key="12">
    <source>
        <dbReference type="RuleBase" id="RU362085"/>
    </source>
</evidence>
<dbReference type="SUPFAM" id="SSF52540">
    <property type="entry name" value="P-loop containing nucleoside triphosphate hydrolases"/>
    <property type="match status" value="1"/>
</dbReference>
<dbReference type="Pfam" id="PF00772">
    <property type="entry name" value="DnaB"/>
    <property type="match status" value="1"/>
</dbReference>
<evidence type="ECO:0000256" key="2">
    <source>
        <dbReference type="ARBA" id="ARBA00022515"/>
    </source>
</evidence>
<evidence type="ECO:0000313" key="15">
    <source>
        <dbReference type="EMBL" id="OGH70622.1"/>
    </source>
</evidence>
<dbReference type="InterPro" id="IPR007694">
    <property type="entry name" value="DNA_helicase_DnaB-like_C"/>
</dbReference>
<dbReference type="GO" id="GO:0005524">
    <property type="term" value="F:ATP binding"/>
    <property type="evidence" value="ECO:0007669"/>
    <property type="project" value="UniProtKB-UniRule"/>
</dbReference>
<feature type="region of interest" description="Disordered" evidence="13">
    <location>
        <begin position="454"/>
        <end position="488"/>
    </location>
</feature>
<keyword evidence="3 12" id="KW-0235">DNA replication</keyword>
<evidence type="ECO:0000256" key="6">
    <source>
        <dbReference type="ARBA" id="ARBA00022806"/>
    </source>
</evidence>
<evidence type="ECO:0000256" key="4">
    <source>
        <dbReference type="ARBA" id="ARBA00022741"/>
    </source>
</evidence>
<evidence type="ECO:0000256" key="10">
    <source>
        <dbReference type="ARBA" id="ARBA00048954"/>
    </source>
</evidence>
<evidence type="ECO:0000256" key="9">
    <source>
        <dbReference type="ARBA" id="ARBA00023235"/>
    </source>
</evidence>
<reference evidence="15 16" key="1">
    <citation type="journal article" date="2016" name="Nat. Commun.">
        <title>Thousands of microbial genomes shed light on interconnected biogeochemical processes in an aquifer system.</title>
        <authorList>
            <person name="Anantharaman K."/>
            <person name="Brown C.T."/>
            <person name="Hug L.A."/>
            <person name="Sharon I."/>
            <person name="Castelle C.J."/>
            <person name="Probst A.J."/>
            <person name="Thomas B.C."/>
            <person name="Singh A."/>
            <person name="Wilkins M.J."/>
            <person name="Karaoz U."/>
            <person name="Brodie E.L."/>
            <person name="Williams K.H."/>
            <person name="Hubbard S.S."/>
            <person name="Banfield J.F."/>
        </authorList>
    </citation>
    <scope>NUCLEOTIDE SEQUENCE [LARGE SCALE GENOMIC DNA]</scope>
</reference>
<keyword evidence="5 12" id="KW-0378">Hydrolase</keyword>
<dbReference type="Proteomes" id="UP000177953">
    <property type="component" value="Unassembled WGS sequence"/>
</dbReference>
<dbReference type="CDD" id="cd00984">
    <property type="entry name" value="DnaB_C"/>
    <property type="match status" value="1"/>
</dbReference>
<feature type="domain" description="SF4 helicase" evidence="14">
    <location>
        <begin position="179"/>
        <end position="456"/>
    </location>
</feature>
<evidence type="ECO:0000256" key="7">
    <source>
        <dbReference type="ARBA" id="ARBA00022840"/>
    </source>
</evidence>
<dbReference type="InterPro" id="IPR027417">
    <property type="entry name" value="P-loop_NTPase"/>
</dbReference>
<accession>A0A1F6MG43</accession>
<keyword evidence="7 12" id="KW-0067">ATP-binding</keyword>
<dbReference type="PANTHER" id="PTHR30153:SF2">
    <property type="entry name" value="REPLICATIVE DNA HELICASE"/>
    <property type="match status" value="1"/>
</dbReference>
<gene>
    <name evidence="15" type="ORF">A2754_03240</name>
</gene>
<comment type="caution">
    <text evidence="15">The sequence shown here is derived from an EMBL/GenBank/DDBJ whole genome shotgun (WGS) entry which is preliminary data.</text>
</comment>
<dbReference type="InterPro" id="IPR007693">
    <property type="entry name" value="DNA_helicase_DnaB-like_N"/>
</dbReference>
<dbReference type="EC" id="5.6.2.3" evidence="11 12"/>
<evidence type="ECO:0000256" key="13">
    <source>
        <dbReference type="SAM" id="MobiDB-lite"/>
    </source>
</evidence>
<evidence type="ECO:0000256" key="8">
    <source>
        <dbReference type="ARBA" id="ARBA00023125"/>
    </source>
</evidence>
<keyword evidence="9" id="KW-0413">Isomerase</keyword>
<evidence type="ECO:0000256" key="5">
    <source>
        <dbReference type="ARBA" id="ARBA00022801"/>
    </source>
</evidence>
<dbReference type="EMBL" id="MFPU01000004">
    <property type="protein sequence ID" value="OGH70622.1"/>
    <property type="molecule type" value="Genomic_DNA"/>
</dbReference>
<dbReference type="PANTHER" id="PTHR30153">
    <property type="entry name" value="REPLICATIVE DNA HELICASE DNAB"/>
    <property type="match status" value="1"/>
</dbReference>